<dbReference type="PANTHER" id="PTHR46889:SF4">
    <property type="entry name" value="TRANSPOSASE INSO FOR INSERTION SEQUENCE ELEMENT IS911B-RELATED"/>
    <property type="match status" value="1"/>
</dbReference>
<organism evidence="2 3">
    <name type="scientific">Schaalia odontolytica</name>
    <dbReference type="NCBI Taxonomy" id="1660"/>
    <lineage>
        <taxon>Bacteria</taxon>
        <taxon>Bacillati</taxon>
        <taxon>Actinomycetota</taxon>
        <taxon>Actinomycetes</taxon>
        <taxon>Actinomycetales</taxon>
        <taxon>Actinomycetaceae</taxon>
        <taxon>Schaalia</taxon>
    </lineage>
</organism>
<dbReference type="InterPro" id="IPR012337">
    <property type="entry name" value="RNaseH-like_sf"/>
</dbReference>
<dbReference type="GO" id="GO:0015074">
    <property type="term" value="P:DNA integration"/>
    <property type="evidence" value="ECO:0007669"/>
    <property type="project" value="InterPro"/>
</dbReference>
<feature type="domain" description="Integrase catalytic" evidence="1">
    <location>
        <begin position="1"/>
        <end position="104"/>
    </location>
</feature>
<dbReference type="PANTHER" id="PTHR46889">
    <property type="entry name" value="TRANSPOSASE INSF FOR INSERTION SEQUENCE IS3B-RELATED"/>
    <property type="match status" value="1"/>
</dbReference>
<keyword evidence="3" id="KW-1185">Reference proteome</keyword>
<gene>
    <name evidence="2" type="ORF">NCTC9935_00003</name>
</gene>
<reference evidence="2 3" key="1">
    <citation type="submission" date="2018-06" db="EMBL/GenBank/DDBJ databases">
        <authorList>
            <consortium name="Pathogen Informatics"/>
            <person name="Doyle S."/>
        </authorList>
    </citation>
    <scope>NUCLEOTIDE SEQUENCE [LARGE SCALE GENOMIC DNA]</scope>
    <source>
        <strain evidence="2 3">NCTC9935</strain>
    </source>
</reference>
<dbReference type="RefSeq" id="WP_165835816.1">
    <property type="nucleotide sequence ID" value="NZ_CP133472.1"/>
</dbReference>
<dbReference type="EMBL" id="UAPR01000001">
    <property type="protein sequence ID" value="SPT54463.1"/>
    <property type="molecule type" value="Genomic_DNA"/>
</dbReference>
<name>A0A2X0TX60_9ACTO</name>
<dbReference type="GO" id="GO:0003676">
    <property type="term" value="F:nucleic acid binding"/>
    <property type="evidence" value="ECO:0007669"/>
    <property type="project" value="InterPro"/>
</dbReference>
<dbReference type="InterPro" id="IPR036397">
    <property type="entry name" value="RNaseH_sf"/>
</dbReference>
<dbReference type="InterPro" id="IPR050900">
    <property type="entry name" value="Transposase_IS3/IS150/IS904"/>
</dbReference>
<protein>
    <submittedName>
        <fullName evidence="2">Integrase core domain</fullName>
    </submittedName>
</protein>
<dbReference type="AlphaFoldDB" id="A0A2X0TX60"/>
<evidence type="ECO:0000259" key="1">
    <source>
        <dbReference type="PROSITE" id="PS50994"/>
    </source>
</evidence>
<dbReference type="Gene3D" id="3.30.420.10">
    <property type="entry name" value="Ribonuclease H-like superfamily/Ribonuclease H"/>
    <property type="match status" value="1"/>
</dbReference>
<dbReference type="Pfam" id="PF00665">
    <property type="entry name" value="rve"/>
    <property type="match status" value="1"/>
</dbReference>
<dbReference type="InterPro" id="IPR001584">
    <property type="entry name" value="Integrase_cat-core"/>
</dbReference>
<accession>A0A2X0TX60</accession>
<proteinExistence type="predicted"/>
<evidence type="ECO:0000313" key="2">
    <source>
        <dbReference type="EMBL" id="SPT54463.1"/>
    </source>
</evidence>
<sequence length="104" mass="11143">MSHGLLAYLRCAQGWVYLCAVRDAHSRPVLGYATGEQQSADLVITALDMAATTPGTFPAGVALHADRGTQFTSQKLAAYMRAVQGTMSMGQAEVCWDNTMTESL</sequence>
<dbReference type="Proteomes" id="UP000250192">
    <property type="component" value="Unassembled WGS sequence"/>
</dbReference>
<dbReference type="GeneID" id="93757754"/>
<evidence type="ECO:0000313" key="3">
    <source>
        <dbReference type="Proteomes" id="UP000250192"/>
    </source>
</evidence>
<dbReference type="PROSITE" id="PS50994">
    <property type="entry name" value="INTEGRASE"/>
    <property type="match status" value="1"/>
</dbReference>
<dbReference type="SUPFAM" id="SSF53098">
    <property type="entry name" value="Ribonuclease H-like"/>
    <property type="match status" value="1"/>
</dbReference>